<dbReference type="Gene3D" id="1.10.620.20">
    <property type="entry name" value="Ribonucleotide Reductase, subunit A"/>
    <property type="match status" value="1"/>
</dbReference>
<dbReference type="GO" id="GO:0016491">
    <property type="term" value="F:oxidoreductase activity"/>
    <property type="evidence" value="ECO:0007669"/>
    <property type="project" value="InterPro"/>
</dbReference>
<sequence>MSKKHLVKDPVCGRRMSKNKAFITIQHRGEQYYLCCPKCQSEFEKAPEKYIQHQK</sequence>
<feature type="domain" description="TRASH" evidence="1">
    <location>
        <begin position="9"/>
        <end position="47"/>
    </location>
</feature>
<dbReference type="InterPro" id="IPR011017">
    <property type="entry name" value="TRASH_dom"/>
</dbReference>
<evidence type="ECO:0000259" key="1">
    <source>
        <dbReference type="SMART" id="SM00746"/>
    </source>
</evidence>
<dbReference type="InterPro" id="IPR012348">
    <property type="entry name" value="RNR-like"/>
</dbReference>
<reference evidence="2" key="1">
    <citation type="journal article" date="2020" name="mSystems">
        <title>Genome- and Community-Level Interaction Insights into Carbon Utilization and Element Cycling Functions of Hydrothermarchaeota in Hydrothermal Sediment.</title>
        <authorList>
            <person name="Zhou Z."/>
            <person name="Liu Y."/>
            <person name="Xu W."/>
            <person name="Pan J."/>
            <person name="Luo Z.H."/>
            <person name="Li M."/>
        </authorList>
    </citation>
    <scope>NUCLEOTIDE SEQUENCE [LARGE SCALE GENOMIC DNA]</scope>
    <source>
        <strain evidence="2">HyVt-577</strain>
    </source>
</reference>
<proteinExistence type="predicted"/>
<dbReference type="InterPro" id="IPR007029">
    <property type="entry name" value="YHS_dom"/>
</dbReference>
<comment type="caution">
    <text evidence="2">The sequence shown here is derived from an EMBL/GenBank/DDBJ whole genome shotgun (WGS) entry which is preliminary data.</text>
</comment>
<evidence type="ECO:0000313" key="2">
    <source>
        <dbReference type="EMBL" id="HGY56143.1"/>
    </source>
</evidence>
<accession>A0A7V4U1Y5</accession>
<protein>
    <submittedName>
        <fullName evidence="2">YHS domain-containing protein</fullName>
    </submittedName>
</protein>
<dbReference type="InterPro" id="IPR009078">
    <property type="entry name" value="Ferritin-like_SF"/>
</dbReference>
<organism evidence="2">
    <name type="scientific">Caldithrix abyssi</name>
    <dbReference type="NCBI Taxonomy" id="187145"/>
    <lineage>
        <taxon>Bacteria</taxon>
        <taxon>Pseudomonadati</taxon>
        <taxon>Calditrichota</taxon>
        <taxon>Calditrichia</taxon>
        <taxon>Calditrichales</taxon>
        <taxon>Calditrichaceae</taxon>
        <taxon>Caldithrix</taxon>
    </lineage>
</organism>
<dbReference type="SUPFAM" id="SSF47240">
    <property type="entry name" value="Ferritin-like"/>
    <property type="match status" value="1"/>
</dbReference>
<dbReference type="AlphaFoldDB" id="A0A7V4U1Y5"/>
<dbReference type="Pfam" id="PF04945">
    <property type="entry name" value="YHS"/>
    <property type="match status" value="1"/>
</dbReference>
<name>A0A7V4U1Y5_CALAY</name>
<gene>
    <name evidence="2" type="ORF">ENK44_10595</name>
</gene>
<dbReference type="EMBL" id="DRQG01000098">
    <property type="protein sequence ID" value="HGY56143.1"/>
    <property type="molecule type" value="Genomic_DNA"/>
</dbReference>
<dbReference type="SMART" id="SM00746">
    <property type="entry name" value="TRASH"/>
    <property type="match status" value="1"/>
</dbReference>
<dbReference type="Proteomes" id="UP000885779">
    <property type="component" value="Unassembled WGS sequence"/>
</dbReference>